<dbReference type="InterPro" id="IPR028012">
    <property type="entry name" value="Rua1_C"/>
</dbReference>
<proteinExistence type="predicted"/>
<evidence type="ECO:0000259" key="1">
    <source>
        <dbReference type="Pfam" id="PF14616"/>
    </source>
</evidence>
<keyword evidence="3" id="KW-1185">Reference proteome</keyword>
<gene>
    <name evidence="2" type="ORF">B0F90DRAFT_1630385</name>
</gene>
<dbReference type="PANTHER" id="PTHR28125">
    <property type="entry name" value="MEIOTIC EXPRESSION UP-REGULATED PROTEIN 26"/>
    <property type="match status" value="1"/>
</dbReference>
<dbReference type="Proteomes" id="UP001203297">
    <property type="component" value="Unassembled WGS sequence"/>
</dbReference>
<accession>A0AAD4M4C1</accession>
<name>A0AAD4M4C1_9AGAM</name>
<organism evidence="2 3">
    <name type="scientific">Multifurca ochricompacta</name>
    <dbReference type="NCBI Taxonomy" id="376703"/>
    <lineage>
        <taxon>Eukaryota</taxon>
        <taxon>Fungi</taxon>
        <taxon>Dikarya</taxon>
        <taxon>Basidiomycota</taxon>
        <taxon>Agaricomycotina</taxon>
        <taxon>Agaricomycetes</taxon>
        <taxon>Russulales</taxon>
        <taxon>Russulaceae</taxon>
        <taxon>Multifurca</taxon>
    </lineage>
</organism>
<sequence>MFSINLISRILLPFSPSGCTINPPRDVFDLYTPRLVRGSGHIKVGLCPLCACTGTGKVWLSMKFSAYNYHMQYFHGIAASTARPFSPPTAFRTTPRQRPGKLERTHMLEGRCHRCTRWVPAQGVKDADAKVKELFWWKHAATCHGTSTIPGERNIFISDPAD</sequence>
<dbReference type="EMBL" id="WTXG01000020">
    <property type="protein sequence ID" value="KAI0300057.1"/>
    <property type="molecule type" value="Genomic_DNA"/>
</dbReference>
<comment type="caution">
    <text evidence="2">The sequence shown here is derived from an EMBL/GenBank/DDBJ whole genome shotgun (WGS) entry which is preliminary data.</text>
</comment>
<dbReference type="Pfam" id="PF14616">
    <property type="entry name" value="Rua1_C"/>
    <property type="match status" value="1"/>
</dbReference>
<dbReference type="AlphaFoldDB" id="A0AAD4M4C1"/>
<dbReference type="PANTHER" id="PTHR28125:SF2">
    <property type="entry name" value="MEIOTIC EXPRESSION UP-REGULATED PROTEIN 26"/>
    <property type="match status" value="1"/>
</dbReference>
<reference evidence="2" key="1">
    <citation type="journal article" date="2022" name="New Phytol.">
        <title>Evolutionary transition to the ectomycorrhizal habit in the genomes of a hyperdiverse lineage of mushroom-forming fungi.</title>
        <authorList>
            <person name="Looney B."/>
            <person name="Miyauchi S."/>
            <person name="Morin E."/>
            <person name="Drula E."/>
            <person name="Courty P.E."/>
            <person name="Kohler A."/>
            <person name="Kuo A."/>
            <person name="LaButti K."/>
            <person name="Pangilinan J."/>
            <person name="Lipzen A."/>
            <person name="Riley R."/>
            <person name="Andreopoulos W."/>
            <person name="He G."/>
            <person name="Johnson J."/>
            <person name="Nolan M."/>
            <person name="Tritt A."/>
            <person name="Barry K.W."/>
            <person name="Grigoriev I.V."/>
            <person name="Nagy L.G."/>
            <person name="Hibbett D."/>
            <person name="Henrissat B."/>
            <person name="Matheny P.B."/>
            <person name="Labbe J."/>
            <person name="Martin F.M."/>
        </authorList>
    </citation>
    <scope>NUCLEOTIDE SEQUENCE</scope>
    <source>
        <strain evidence="2">BPL690</strain>
    </source>
</reference>
<evidence type="ECO:0000313" key="2">
    <source>
        <dbReference type="EMBL" id="KAI0300057.1"/>
    </source>
</evidence>
<feature type="domain" description="Transcription regulator Rua1 C-terminal" evidence="1">
    <location>
        <begin position="27"/>
        <end position="144"/>
    </location>
</feature>
<protein>
    <recommendedName>
        <fullName evidence="1">Transcription regulator Rua1 C-terminal domain-containing protein</fullName>
    </recommendedName>
</protein>
<evidence type="ECO:0000313" key="3">
    <source>
        <dbReference type="Proteomes" id="UP001203297"/>
    </source>
</evidence>